<comment type="caution">
    <text evidence="2">The sequence shown here is derived from an EMBL/GenBank/DDBJ whole genome shotgun (WGS) entry which is preliminary data.</text>
</comment>
<dbReference type="RefSeq" id="WP_098006766.1">
    <property type="nucleotide sequence ID" value="NZ_NVMX01000129.1"/>
</dbReference>
<dbReference type="InterPro" id="IPR037914">
    <property type="entry name" value="SpoVT-AbrB_sf"/>
</dbReference>
<evidence type="ECO:0000259" key="1">
    <source>
        <dbReference type="SMART" id="SM00966"/>
    </source>
</evidence>
<dbReference type="GO" id="GO:0003677">
    <property type="term" value="F:DNA binding"/>
    <property type="evidence" value="ECO:0007669"/>
    <property type="project" value="InterPro"/>
</dbReference>
<dbReference type="InterPro" id="IPR007159">
    <property type="entry name" value="SpoVT-AbrB_dom"/>
</dbReference>
<dbReference type="Gene3D" id="2.10.260.10">
    <property type="match status" value="1"/>
</dbReference>
<organism evidence="2 3">
    <name type="scientific">Bacillus cereus</name>
    <dbReference type="NCBI Taxonomy" id="1396"/>
    <lineage>
        <taxon>Bacteria</taxon>
        <taxon>Bacillati</taxon>
        <taxon>Bacillota</taxon>
        <taxon>Bacilli</taxon>
        <taxon>Bacillales</taxon>
        <taxon>Bacillaceae</taxon>
        <taxon>Bacillus</taxon>
        <taxon>Bacillus cereus group</taxon>
    </lineage>
</organism>
<accession>A0A9X6ST53</accession>
<dbReference type="SMART" id="SM00966">
    <property type="entry name" value="SpoVT_AbrB"/>
    <property type="match status" value="1"/>
</dbReference>
<evidence type="ECO:0000313" key="2">
    <source>
        <dbReference type="EMBL" id="PDZ94709.1"/>
    </source>
</evidence>
<protein>
    <recommendedName>
        <fullName evidence="1">SpoVT-AbrB domain-containing protein</fullName>
    </recommendedName>
</protein>
<proteinExistence type="predicted"/>
<name>A0A9X6ST53_BACCE</name>
<gene>
    <name evidence="2" type="ORF">CON36_32295</name>
</gene>
<dbReference type="Proteomes" id="UP000219922">
    <property type="component" value="Unassembled WGS sequence"/>
</dbReference>
<evidence type="ECO:0000313" key="3">
    <source>
        <dbReference type="Proteomes" id="UP000219922"/>
    </source>
</evidence>
<dbReference type="Pfam" id="PF04014">
    <property type="entry name" value="MazE_antitoxin"/>
    <property type="match status" value="1"/>
</dbReference>
<dbReference type="AlphaFoldDB" id="A0A9X6ST53"/>
<sequence>MQKVQVKTWGNSLGIRIPRNILDDLKLEVDSSLEISVDKESKSIILKADDGLTPYEKLMAKGQQTKERKKVEWDRIEGEQQY</sequence>
<dbReference type="EMBL" id="NVMX01000129">
    <property type="protein sequence ID" value="PDZ94709.1"/>
    <property type="molecule type" value="Genomic_DNA"/>
</dbReference>
<dbReference type="SUPFAM" id="SSF89447">
    <property type="entry name" value="AbrB/MazE/MraZ-like"/>
    <property type="match status" value="1"/>
</dbReference>
<feature type="domain" description="SpoVT-AbrB" evidence="1">
    <location>
        <begin position="7"/>
        <end position="52"/>
    </location>
</feature>
<reference evidence="2 3" key="1">
    <citation type="submission" date="2017-09" db="EMBL/GenBank/DDBJ databases">
        <title>Large-scale bioinformatics analysis of Bacillus genomes uncovers conserved roles of natural products in bacterial physiology.</title>
        <authorList>
            <consortium name="Agbiome Team Llc"/>
            <person name="Bleich R.M."/>
            <person name="Grubbs K.J."/>
            <person name="Santa Maria K.C."/>
            <person name="Allen S.E."/>
            <person name="Farag S."/>
            <person name="Shank E.A."/>
            <person name="Bowers A."/>
        </authorList>
    </citation>
    <scope>NUCLEOTIDE SEQUENCE [LARGE SCALE GENOMIC DNA]</scope>
    <source>
        <strain evidence="2 3">AFS092789</strain>
    </source>
</reference>